<feature type="transmembrane region" description="Helical" evidence="1">
    <location>
        <begin position="27"/>
        <end position="44"/>
    </location>
</feature>
<dbReference type="Proteomes" id="UP000054632">
    <property type="component" value="Unassembled WGS sequence"/>
</dbReference>
<dbReference type="EMBL" id="JYDR01000128">
    <property type="protein sequence ID" value="KRY67782.1"/>
    <property type="molecule type" value="Genomic_DNA"/>
</dbReference>
<accession>A0A0V1E2C8</accession>
<keyword evidence="1" id="KW-0472">Membrane</keyword>
<keyword evidence="1" id="KW-1133">Transmembrane helix</keyword>
<feature type="transmembrane region" description="Helical" evidence="1">
    <location>
        <begin position="202"/>
        <end position="225"/>
    </location>
</feature>
<keyword evidence="1" id="KW-0812">Transmembrane</keyword>
<organism evidence="2 3">
    <name type="scientific">Trichinella pseudospiralis</name>
    <name type="common">Parasitic roundworm</name>
    <dbReference type="NCBI Taxonomy" id="6337"/>
    <lineage>
        <taxon>Eukaryota</taxon>
        <taxon>Metazoa</taxon>
        <taxon>Ecdysozoa</taxon>
        <taxon>Nematoda</taxon>
        <taxon>Enoplea</taxon>
        <taxon>Dorylaimia</taxon>
        <taxon>Trichinellida</taxon>
        <taxon>Trichinellidae</taxon>
        <taxon>Trichinella</taxon>
    </lineage>
</organism>
<sequence>MHHCGDRYLHNGALEISFRGLELSEDLLLIGHFIFDFIFTIACFKQAIIRINLRYMEESSGQEHSYLSFYFFLCSTISWFQSELTNFPVYRLAEVEVATLYPCIREVALNRGYQGCFKITNYCLWTEIDREDCQFTAGTSLPATKAFMHCGPCPGSHGCLQSNFRSCSKYQYICLDALWSLLSFSNSVTHHRSLPYSLDGHFAFWNIPCGSVFTFMQLITMMVMYNNYSAMRRTDDNK</sequence>
<proteinExistence type="predicted"/>
<gene>
    <name evidence="2" type="ORF">T4A_11910</name>
</gene>
<comment type="caution">
    <text evidence="2">The sequence shown here is derived from an EMBL/GenBank/DDBJ whole genome shotgun (WGS) entry which is preliminary data.</text>
</comment>
<name>A0A0V1E2C8_TRIPS</name>
<evidence type="ECO:0000313" key="3">
    <source>
        <dbReference type="Proteomes" id="UP000054632"/>
    </source>
</evidence>
<protein>
    <submittedName>
        <fullName evidence="2">Uncharacterized protein</fullName>
    </submittedName>
</protein>
<evidence type="ECO:0000256" key="1">
    <source>
        <dbReference type="SAM" id="Phobius"/>
    </source>
</evidence>
<evidence type="ECO:0000313" key="2">
    <source>
        <dbReference type="EMBL" id="KRY67782.1"/>
    </source>
</evidence>
<reference evidence="2 3" key="1">
    <citation type="submission" date="2015-01" db="EMBL/GenBank/DDBJ databases">
        <title>Evolution of Trichinella species and genotypes.</title>
        <authorList>
            <person name="Korhonen P.K."/>
            <person name="Edoardo P."/>
            <person name="Giuseppe L.R."/>
            <person name="Gasser R.B."/>
        </authorList>
    </citation>
    <scope>NUCLEOTIDE SEQUENCE [LARGE SCALE GENOMIC DNA]</scope>
    <source>
        <strain evidence="2">ISS13</strain>
    </source>
</reference>
<dbReference type="AlphaFoldDB" id="A0A0V1E2C8"/>